<dbReference type="InterPro" id="IPR042035">
    <property type="entry name" value="DEAH_win-hel_dom"/>
</dbReference>
<evidence type="ECO:0000313" key="6">
    <source>
        <dbReference type="Proteomes" id="UP000777438"/>
    </source>
</evidence>
<dbReference type="Gene3D" id="3.40.50.300">
    <property type="entry name" value="P-loop containing nucleotide triphosphate hydrolases"/>
    <property type="match status" value="1"/>
</dbReference>
<dbReference type="GO" id="GO:0003723">
    <property type="term" value="F:RNA binding"/>
    <property type="evidence" value="ECO:0007669"/>
    <property type="project" value="TreeGrafter"/>
</dbReference>
<dbReference type="GO" id="GO:0005524">
    <property type="term" value="F:ATP binding"/>
    <property type="evidence" value="ECO:0007669"/>
    <property type="project" value="UniProtKB-KW"/>
</dbReference>
<dbReference type="Proteomes" id="UP000777438">
    <property type="component" value="Unassembled WGS sequence"/>
</dbReference>
<dbReference type="GO" id="GO:0004386">
    <property type="term" value="F:helicase activity"/>
    <property type="evidence" value="ECO:0007669"/>
    <property type="project" value="UniProtKB-KW"/>
</dbReference>
<keyword evidence="2" id="KW-0378">Hydrolase</keyword>
<dbReference type="AlphaFoldDB" id="A0A9P9AUD4"/>
<dbReference type="InterPro" id="IPR027417">
    <property type="entry name" value="P-loop_NTPase"/>
</dbReference>
<sequence>MTVSYIITPFFAYPGLVKFPGHNPRARVHRSSLDCGNFEVAAAQRAGRVGRTKSGTCFKLYTQEDDARVMIGSSVPGILESEVKAEVLLLKAISFNAVGRFDFVTTPYPEVYLDALQQLRAM</sequence>
<keyword evidence="3" id="KW-0347">Helicase</keyword>
<protein>
    <submittedName>
        <fullName evidence="5">Uncharacterized protein</fullName>
    </submittedName>
</protein>
<dbReference type="SUPFAM" id="SSF52540">
    <property type="entry name" value="P-loop containing nucleoside triphosphate hydrolases"/>
    <property type="match status" value="1"/>
</dbReference>
<comment type="caution">
    <text evidence="5">The sequence shown here is derived from an EMBL/GenBank/DDBJ whole genome shotgun (WGS) entry which is preliminary data.</text>
</comment>
<organism evidence="5 6">
    <name type="scientific">Thelonectria olida</name>
    <dbReference type="NCBI Taxonomy" id="1576542"/>
    <lineage>
        <taxon>Eukaryota</taxon>
        <taxon>Fungi</taxon>
        <taxon>Dikarya</taxon>
        <taxon>Ascomycota</taxon>
        <taxon>Pezizomycotina</taxon>
        <taxon>Sordariomycetes</taxon>
        <taxon>Hypocreomycetidae</taxon>
        <taxon>Hypocreales</taxon>
        <taxon>Nectriaceae</taxon>
        <taxon>Thelonectria</taxon>
    </lineage>
</organism>
<evidence type="ECO:0000256" key="2">
    <source>
        <dbReference type="ARBA" id="ARBA00022801"/>
    </source>
</evidence>
<keyword evidence="1" id="KW-0547">Nucleotide-binding</keyword>
<reference evidence="5 6" key="1">
    <citation type="journal article" date="2021" name="Nat. Commun.">
        <title>Genetic determinants of endophytism in the Arabidopsis root mycobiome.</title>
        <authorList>
            <person name="Mesny F."/>
            <person name="Miyauchi S."/>
            <person name="Thiergart T."/>
            <person name="Pickel B."/>
            <person name="Atanasova L."/>
            <person name="Karlsson M."/>
            <person name="Huettel B."/>
            <person name="Barry K.W."/>
            <person name="Haridas S."/>
            <person name="Chen C."/>
            <person name="Bauer D."/>
            <person name="Andreopoulos W."/>
            <person name="Pangilinan J."/>
            <person name="LaButti K."/>
            <person name="Riley R."/>
            <person name="Lipzen A."/>
            <person name="Clum A."/>
            <person name="Drula E."/>
            <person name="Henrissat B."/>
            <person name="Kohler A."/>
            <person name="Grigoriev I.V."/>
            <person name="Martin F.M."/>
            <person name="Hacquard S."/>
        </authorList>
    </citation>
    <scope>NUCLEOTIDE SEQUENCE [LARGE SCALE GENOMIC DNA]</scope>
    <source>
        <strain evidence="5 6">MPI-CAGE-CH-0241</strain>
    </source>
</reference>
<name>A0A9P9AUD4_9HYPO</name>
<gene>
    <name evidence="5" type="ORF">B0T10DRAFT_453316</name>
</gene>
<accession>A0A9P9AUD4</accession>
<dbReference type="Gene3D" id="1.10.10.2130">
    <property type="entry name" value="DEAH helicase family, winged-helix domain"/>
    <property type="match status" value="1"/>
</dbReference>
<keyword evidence="4" id="KW-0067">ATP-binding</keyword>
<dbReference type="EMBL" id="JAGPYM010000001">
    <property type="protein sequence ID" value="KAH6900796.1"/>
    <property type="molecule type" value="Genomic_DNA"/>
</dbReference>
<evidence type="ECO:0000256" key="4">
    <source>
        <dbReference type="ARBA" id="ARBA00022840"/>
    </source>
</evidence>
<proteinExistence type="predicted"/>
<dbReference type="PANTHER" id="PTHR18934:SF99">
    <property type="entry name" value="ATP-DEPENDENT RNA HELICASE DHX37-RELATED"/>
    <property type="match status" value="1"/>
</dbReference>
<dbReference type="GO" id="GO:0016787">
    <property type="term" value="F:hydrolase activity"/>
    <property type="evidence" value="ECO:0007669"/>
    <property type="project" value="UniProtKB-KW"/>
</dbReference>
<evidence type="ECO:0000256" key="3">
    <source>
        <dbReference type="ARBA" id="ARBA00022806"/>
    </source>
</evidence>
<keyword evidence="6" id="KW-1185">Reference proteome</keyword>
<dbReference type="PANTHER" id="PTHR18934">
    <property type="entry name" value="ATP-DEPENDENT RNA HELICASE"/>
    <property type="match status" value="1"/>
</dbReference>
<evidence type="ECO:0000256" key="1">
    <source>
        <dbReference type="ARBA" id="ARBA00022741"/>
    </source>
</evidence>
<evidence type="ECO:0000313" key="5">
    <source>
        <dbReference type="EMBL" id="KAH6900796.1"/>
    </source>
</evidence>